<dbReference type="Proteomes" id="UP000566819">
    <property type="component" value="Unassembled WGS sequence"/>
</dbReference>
<dbReference type="AlphaFoldDB" id="A0A8H4VNE5"/>
<sequence length="110" mass="12756">MDISVTHQKHSQKQTYKAHYWGMVNCSKHQAAPKFSAAEPAFKHFSKLPLELRQIIWELLLPTKASRIVFVEQQGGYTYAPPRMITNINWEDRNGNIEALDVSVDEKIRM</sequence>
<dbReference type="InterPro" id="IPR045518">
    <property type="entry name" value="2EXR"/>
</dbReference>
<dbReference type="OrthoDB" id="3473305at2759"/>
<dbReference type="Pfam" id="PF20150">
    <property type="entry name" value="2EXR"/>
    <property type="match status" value="1"/>
</dbReference>
<gene>
    <name evidence="2" type="ORF">G7Y89_g15068</name>
</gene>
<protein>
    <recommendedName>
        <fullName evidence="1">2EXR domain-containing protein</fullName>
    </recommendedName>
</protein>
<dbReference type="EMBL" id="JAAMPI010002187">
    <property type="protein sequence ID" value="KAF4617081.1"/>
    <property type="molecule type" value="Genomic_DNA"/>
</dbReference>
<evidence type="ECO:0000313" key="3">
    <source>
        <dbReference type="Proteomes" id="UP000566819"/>
    </source>
</evidence>
<evidence type="ECO:0000259" key="1">
    <source>
        <dbReference type="Pfam" id="PF20150"/>
    </source>
</evidence>
<evidence type="ECO:0000313" key="2">
    <source>
        <dbReference type="EMBL" id="KAF4617081.1"/>
    </source>
</evidence>
<feature type="domain" description="2EXR" evidence="1">
    <location>
        <begin position="42"/>
        <end position="76"/>
    </location>
</feature>
<name>A0A8H4VNE5_9HELO</name>
<organism evidence="2 3">
    <name type="scientific">Cudoniella acicularis</name>
    <dbReference type="NCBI Taxonomy" id="354080"/>
    <lineage>
        <taxon>Eukaryota</taxon>
        <taxon>Fungi</taxon>
        <taxon>Dikarya</taxon>
        <taxon>Ascomycota</taxon>
        <taxon>Pezizomycotina</taxon>
        <taxon>Leotiomycetes</taxon>
        <taxon>Helotiales</taxon>
        <taxon>Tricladiaceae</taxon>
        <taxon>Cudoniella</taxon>
    </lineage>
</organism>
<reference evidence="2 3" key="1">
    <citation type="submission" date="2020-03" db="EMBL/GenBank/DDBJ databases">
        <title>Draft Genome Sequence of Cudoniella acicularis.</title>
        <authorList>
            <person name="Buettner E."/>
            <person name="Kellner H."/>
        </authorList>
    </citation>
    <scope>NUCLEOTIDE SEQUENCE [LARGE SCALE GENOMIC DNA]</scope>
    <source>
        <strain evidence="2 3">DSM 108380</strain>
    </source>
</reference>
<comment type="caution">
    <text evidence="2">The sequence shown here is derived from an EMBL/GenBank/DDBJ whole genome shotgun (WGS) entry which is preliminary data.</text>
</comment>
<accession>A0A8H4VNE5</accession>
<proteinExistence type="predicted"/>
<keyword evidence="3" id="KW-1185">Reference proteome</keyword>